<evidence type="ECO:0000256" key="3">
    <source>
        <dbReference type="ARBA" id="ARBA00012733"/>
    </source>
</evidence>
<evidence type="ECO:0000256" key="5">
    <source>
        <dbReference type="ARBA" id="ARBA00022801"/>
    </source>
</evidence>
<keyword evidence="7" id="KW-0443">Lipid metabolism</keyword>
<dbReference type="CDD" id="cd15482">
    <property type="entry name" value="Sialidase_non-viral"/>
    <property type="match status" value="1"/>
</dbReference>
<dbReference type="PANTHER" id="PTHR10628:SF23">
    <property type="entry name" value="SIALIDASE-3"/>
    <property type="match status" value="1"/>
</dbReference>
<evidence type="ECO:0000313" key="12">
    <source>
        <dbReference type="Proteomes" id="UP000261360"/>
    </source>
</evidence>
<comment type="catalytic activity">
    <reaction evidence="1">
        <text>Hydrolysis of alpha-(2-&gt;3)-, alpha-(2-&gt;6)-, alpha-(2-&gt;8)- glycosidic linkages of terminal sialic acid residues in oligosaccharides, glycoproteins, glycolipids, colominic acid and synthetic substrates.</text>
        <dbReference type="EC" id="3.2.1.18"/>
    </reaction>
</comment>
<dbReference type="GO" id="GO:0009313">
    <property type="term" value="P:oligosaccharide catabolic process"/>
    <property type="evidence" value="ECO:0007669"/>
    <property type="project" value="TreeGrafter"/>
</dbReference>
<feature type="domain" description="Sialidase" evidence="10">
    <location>
        <begin position="44"/>
        <end position="370"/>
    </location>
</feature>
<dbReference type="AlphaFoldDB" id="A0A3B4YC82"/>
<dbReference type="FunFam" id="2.120.10.10:FF:000002">
    <property type="entry name" value="Neuraminidase 3"/>
    <property type="match status" value="1"/>
</dbReference>
<keyword evidence="9" id="KW-0326">Glycosidase</keyword>
<evidence type="ECO:0000256" key="6">
    <source>
        <dbReference type="ARBA" id="ARBA00022963"/>
    </source>
</evidence>
<dbReference type="Pfam" id="PF13088">
    <property type="entry name" value="BNR_2"/>
    <property type="match status" value="1"/>
</dbReference>
<dbReference type="OrthoDB" id="2739686at2759"/>
<evidence type="ECO:0000256" key="1">
    <source>
        <dbReference type="ARBA" id="ARBA00000427"/>
    </source>
</evidence>
<dbReference type="STRING" id="1841481.ENSSLDP00000025761"/>
<dbReference type="GO" id="GO:0016020">
    <property type="term" value="C:membrane"/>
    <property type="evidence" value="ECO:0007669"/>
    <property type="project" value="TreeGrafter"/>
</dbReference>
<dbReference type="GO" id="GO:0006689">
    <property type="term" value="P:ganglioside catabolic process"/>
    <property type="evidence" value="ECO:0007669"/>
    <property type="project" value="TreeGrafter"/>
</dbReference>
<evidence type="ECO:0000259" key="10">
    <source>
        <dbReference type="Pfam" id="PF13088"/>
    </source>
</evidence>
<comment type="similarity">
    <text evidence="2">Belongs to the glycosyl hydrolase 33 family.</text>
</comment>
<keyword evidence="4" id="KW-0677">Repeat</keyword>
<dbReference type="GO" id="GO:0005737">
    <property type="term" value="C:cytoplasm"/>
    <property type="evidence" value="ECO:0007669"/>
    <property type="project" value="TreeGrafter"/>
</dbReference>
<dbReference type="Proteomes" id="UP000261360">
    <property type="component" value="Unplaced"/>
</dbReference>
<proteinExistence type="inferred from homology"/>
<dbReference type="PANTHER" id="PTHR10628">
    <property type="entry name" value="SIALIDASE"/>
    <property type="match status" value="1"/>
</dbReference>
<protein>
    <recommendedName>
        <fullName evidence="3">exo-alpha-sialidase</fullName>
        <ecNumber evidence="3">3.2.1.18</ecNumber>
    </recommendedName>
</protein>
<keyword evidence="12" id="KW-1185">Reference proteome</keyword>
<keyword evidence="8" id="KW-0119">Carbohydrate metabolism</keyword>
<reference evidence="11" key="1">
    <citation type="submission" date="2025-08" db="UniProtKB">
        <authorList>
            <consortium name="Ensembl"/>
        </authorList>
    </citation>
    <scope>IDENTIFICATION</scope>
</reference>
<evidence type="ECO:0000256" key="4">
    <source>
        <dbReference type="ARBA" id="ARBA00022737"/>
    </source>
</evidence>
<dbReference type="SUPFAM" id="SSF50939">
    <property type="entry name" value="Sialidases"/>
    <property type="match status" value="1"/>
</dbReference>
<dbReference type="GeneTree" id="ENSGT00950000182944"/>
<sequence length="415" mass="46316">MGNTSSKSGSGEEPVKTILFEQEQQSGITYRIPALIYLQHSHTFLAFAEKRSSPSDQDAKILVMRSGTLKDDGSVQWSSSQELSTARQPGCRTMNPCPVYEKNSRTLFLFFICVLETITEKYQVITGRNQARLCCVSSSDDGQTWTSAKDLTESVIGETIHEWATFAVGPGHGVQMENGRLIIPAYAYYVPYRCCSFPIPCTVYPHALAIYSDNGGETWHMGEKLQKYSCECEMAEIIDHEGRSYLYCNARNNGGIRCEALSEDSGKYFDKPHMASELVEPPSGCQGSVIGFPAPEFFPNDDAESKACGTSLLSPDTQTWLLFMHPTNKCSRRDMGVYLNRSPLHSSGWDRPRIINSGPSGYSDLAYNSDKDQFSCVIECGTHSENEQIAFISFTLNDVMQTGNKREKKMRNLKI</sequence>
<name>A0A3B4YC82_SERLL</name>
<keyword evidence="5" id="KW-0378">Hydrolase</keyword>
<dbReference type="InterPro" id="IPR026856">
    <property type="entry name" value="Sialidase_fam"/>
</dbReference>
<accession>A0A3B4YC82</accession>
<evidence type="ECO:0000256" key="2">
    <source>
        <dbReference type="ARBA" id="ARBA00009348"/>
    </source>
</evidence>
<dbReference type="InterPro" id="IPR036278">
    <property type="entry name" value="Sialidase_sf"/>
</dbReference>
<dbReference type="GO" id="GO:0004308">
    <property type="term" value="F:exo-alpha-sialidase activity"/>
    <property type="evidence" value="ECO:0007669"/>
    <property type="project" value="UniProtKB-EC"/>
</dbReference>
<dbReference type="EC" id="3.2.1.18" evidence="3"/>
<evidence type="ECO:0000256" key="7">
    <source>
        <dbReference type="ARBA" id="ARBA00023098"/>
    </source>
</evidence>
<dbReference type="Gene3D" id="2.120.10.10">
    <property type="match status" value="1"/>
</dbReference>
<dbReference type="InterPro" id="IPR011040">
    <property type="entry name" value="Sialidase"/>
</dbReference>
<evidence type="ECO:0000256" key="9">
    <source>
        <dbReference type="ARBA" id="ARBA00023295"/>
    </source>
</evidence>
<dbReference type="Ensembl" id="ENSSLDT00000026556.1">
    <property type="protein sequence ID" value="ENSSLDP00000025761.1"/>
    <property type="gene ID" value="ENSSLDG00000020043.1"/>
</dbReference>
<reference evidence="11" key="2">
    <citation type="submission" date="2025-09" db="UniProtKB">
        <authorList>
            <consortium name="Ensembl"/>
        </authorList>
    </citation>
    <scope>IDENTIFICATION</scope>
</reference>
<keyword evidence="6" id="KW-0442">Lipid degradation</keyword>
<evidence type="ECO:0000256" key="8">
    <source>
        <dbReference type="ARBA" id="ARBA00023277"/>
    </source>
</evidence>
<organism evidence="11 12">
    <name type="scientific">Seriola lalandi dorsalis</name>
    <dbReference type="NCBI Taxonomy" id="1841481"/>
    <lineage>
        <taxon>Eukaryota</taxon>
        <taxon>Metazoa</taxon>
        <taxon>Chordata</taxon>
        <taxon>Craniata</taxon>
        <taxon>Vertebrata</taxon>
        <taxon>Euteleostomi</taxon>
        <taxon>Actinopterygii</taxon>
        <taxon>Neopterygii</taxon>
        <taxon>Teleostei</taxon>
        <taxon>Neoteleostei</taxon>
        <taxon>Acanthomorphata</taxon>
        <taxon>Carangaria</taxon>
        <taxon>Carangiformes</taxon>
        <taxon>Carangidae</taxon>
        <taxon>Seriola</taxon>
    </lineage>
</organism>
<evidence type="ECO:0000313" key="11">
    <source>
        <dbReference type="Ensembl" id="ENSSLDP00000025761.1"/>
    </source>
</evidence>